<dbReference type="InterPro" id="IPR002890">
    <property type="entry name" value="MG2"/>
</dbReference>
<dbReference type="Pfam" id="PF11974">
    <property type="entry name" value="bMG3"/>
    <property type="match status" value="1"/>
</dbReference>
<evidence type="ECO:0000313" key="5">
    <source>
        <dbReference type="Proteomes" id="UP000002318"/>
    </source>
</evidence>
<dbReference type="STRING" id="573413.Spirs_1457"/>
<dbReference type="PANTHER" id="PTHR40094:SF1">
    <property type="entry name" value="UBIQUITIN DOMAIN-CONTAINING PROTEIN"/>
    <property type="match status" value="1"/>
</dbReference>
<accession>E1R549</accession>
<dbReference type="Pfam" id="PF01835">
    <property type="entry name" value="MG2"/>
    <property type="match status" value="1"/>
</dbReference>
<dbReference type="RefSeq" id="WP_013254048.1">
    <property type="nucleotide sequence ID" value="NC_014364.1"/>
</dbReference>
<dbReference type="InterPro" id="IPR041246">
    <property type="entry name" value="Bact_MG10"/>
</dbReference>
<feature type="domain" description="Alpha-2-macroglobulin" evidence="3">
    <location>
        <begin position="1249"/>
        <end position="1337"/>
    </location>
</feature>
<dbReference type="OrthoDB" id="9767116at2"/>
<evidence type="ECO:0000256" key="1">
    <source>
        <dbReference type="ARBA" id="ARBA00010556"/>
    </source>
</evidence>
<dbReference type="Gene3D" id="1.50.10.20">
    <property type="match status" value="1"/>
</dbReference>
<dbReference type="Pfam" id="PF00207">
    <property type="entry name" value="A2M"/>
    <property type="match status" value="1"/>
</dbReference>
<protein>
    <submittedName>
        <fullName evidence="4">Alpha-2-macroglobulin domain protein 2</fullName>
    </submittedName>
</protein>
<dbReference type="InterPro" id="IPR001599">
    <property type="entry name" value="Macroglobln_a2"/>
</dbReference>
<dbReference type="InterPro" id="IPR008930">
    <property type="entry name" value="Terpenoid_cyclase/PrenylTrfase"/>
</dbReference>
<dbReference type="GO" id="GO:0004866">
    <property type="term" value="F:endopeptidase inhibitor activity"/>
    <property type="evidence" value="ECO:0007669"/>
    <property type="project" value="InterPro"/>
</dbReference>
<dbReference type="Pfam" id="PF07703">
    <property type="entry name" value="A2M_BRD"/>
    <property type="match status" value="1"/>
</dbReference>
<dbReference type="SMART" id="SM01360">
    <property type="entry name" value="A2M"/>
    <property type="match status" value="1"/>
</dbReference>
<evidence type="ECO:0000259" key="3">
    <source>
        <dbReference type="SMART" id="SM01360"/>
    </source>
</evidence>
<dbReference type="InterPro" id="IPR011625">
    <property type="entry name" value="A2M_N_BRD"/>
</dbReference>
<dbReference type="Proteomes" id="UP000002318">
    <property type="component" value="Chromosome"/>
</dbReference>
<dbReference type="eggNOG" id="COG2373">
    <property type="taxonomic scope" value="Bacteria"/>
</dbReference>
<dbReference type="Gene3D" id="2.60.40.1930">
    <property type="match status" value="1"/>
</dbReference>
<feature type="domain" description="Alpha-2-macroglobulin bait region" evidence="2">
    <location>
        <begin position="1031"/>
        <end position="1187"/>
    </location>
</feature>
<dbReference type="Pfam" id="PF17973">
    <property type="entry name" value="bMG10"/>
    <property type="match status" value="1"/>
</dbReference>
<organism evidence="4 5">
    <name type="scientific">Sediminispirochaeta smaragdinae (strain DSM 11293 / JCM 15392 / SEBR 4228)</name>
    <name type="common">Spirochaeta smaragdinae</name>
    <dbReference type="NCBI Taxonomy" id="573413"/>
    <lineage>
        <taxon>Bacteria</taxon>
        <taxon>Pseudomonadati</taxon>
        <taxon>Spirochaetota</taxon>
        <taxon>Spirochaetia</taxon>
        <taxon>Spirochaetales</taxon>
        <taxon>Spirochaetaceae</taxon>
        <taxon>Sediminispirochaeta</taxon>
    </lineage>
</organism>
<dbReference type="EMBL" id="CP002116">
    <property type="protein sequence ID" value="ADK80584.1"/>
    <property type="molecule type" value="Genomic_DNA"/>
</dbReference>
<dbReference type="PANTHER" id="PTHR40094">
    <property type="entry name" value="ALPHA-2-MACROGLOBULIN HOMOLOG"/>
    <property type="match status" value="1"/>
</dbReference>
<sequence length="1944" mass="214969">MAERRVRYVKMGKGLVALFVFITAMVLPFSCKKNDSTPVENSREAVGEAEQTSSLEVDRSVSSWKSRLDTLSIAYYQEAAWGLSEGSFGTATDTSFQTAPSPLKLSAYGPEGELPSEIKEPLVWILFSDPVIPLSKIGESRDASSVFSISPEIEGSFRWYSTRMIVFQAKAKVLPQREYRVTVNESVQSVHGAALVGKTGFSFRSEELAMRSALPGAGALEDSYLWKRGGVPLDAAGKILVRFNYPVEIETVADYLKLRSEGYDYQVTFSRPDNSSGRYSQEELKSLVVLSAIETLPEDSDIIVALGPGARSRPDYIGRKAEQEIVFHTITPFKLLRHSTHSYSFSGDAGATNPLFLEFSHPVDKASLLGACSFQPEVRVAEDNITVWQNTVRLSGLGYAYNSEYLLTIAASVKDVYGRSLGSQQLVKVKIPEAASFANFPNTGTRMLESQFSPKIVFDYQNMENGIWKAGAIDDPYSFWPATALEPYPFPEVGKNVHHFEEIDLSPWLGSDGKGWVGFSWNFSPIDKKSGQRPRWGQRNLTLQVTDLGLTVRYAYNKVVAWVTSLSSGKAVSGARVTLMSQQNRIFEGTSDDSGLVVFSLEDGEFTRYFQDPKSDWSDFLRLQVEYQGDRIEFKPNGSHNLWRSSPLAVSTPARIQRASAQVFLFTDRGLYRPGEVVTFRGIDRTLQDGSYVIYEGDYTLKVKENRWRGKEIFESSGTTTASGGFYGEVPIPPDLEPGSYVIEYSRPGGETRLPFQVSQFERLKFQVGLSIPDRDYFEGDTVSAELSADYLAGGALNEAHYSASWTKEPAWFAPEGEEWKDYRFGPSGYDRRYFLSESEGVLGSDGKAMLRQATSPEGIAGQPQRYRGEARVDDAGGQMIAARTSVIVHPAAFYIGGRMNHKGWSGFVRKGEDVDFDWALVRPDGRSYRDDVKNLNVELFKRSWKRAQQQGVAGRINTHYEMVLEPVERQTPAIGGENKGSVTFTPASSGSFLVRFSASDAADRLAVTELSFYATGSDIVSWGFDSPEMIGLETDRPSYAPGDTATILVKSPLAAGDYLITVEREGIFDERIVHLDGSANVIGVPISEEFVPVVYVAVSSYSIRTKKPDHSYLEPDLDKPKGYFGVVPIMVDTDSKRFDIDIRSEKGSYRPGEEAVVHLKATNKAGDAVPNAEITFLAVDRGVLDLIDYHVPDPLDFFYDPRKFPIAVSGGDSRSLLIDPVTYEVKDLQGGGGENEKMERREDFRPLAVFEPYVTTDEKGEAVVRFTLPDTLTTYRCTAVGVKENQFGRNEQELVAQNPVNVQSVLPELLRHRDTMEGGVIVSNLGSEAVDMDVTVSSTILGIEGETSRHVHVEGGKTNLVNFLFSAPVSGKGKISFTVSSPVLNEELVREVEVQKPAVFESVATGNRIVPENGKAKIDTEMIRLPGGDDQMPDPEGSLAVSLSASKLALFEGAVSYLLDYPYDCFEQRTSKLIPYLLFGETGAFPSFEELALPRSHIAEQLREIGKVQTSEGGIPYWGGSRWANYYVSARTAQIIALAKNAGYPIPDELDEDALLSYLRKPRDTIKKQPYLYVLGLYARALLGDDVRGESETFRRRGDEIGIAGYALSGLASFASGDQDGARSALTRISSFIRPSARSLDITETWESGSSWYGSEIERLSLLLMLIQRVDPSNSFRELALESLIQRRRSARWTNTVDNGWALIAASGELGLDKAPDIDVTVRIADNDLLSGRFDSIANPPVERIFSFDTEPLSGIERGKSLPLSVEASGEGTLAYRFAMRYSIPAESAPPMDMGIGVLREFFDMEGRPVSGDCLTAGETYRVVVHLSSPLRHDFLAVRVPVPSGAVILDTGFVTTARYEGYDEPSSGEDTVRNVSPDRSVYYLNEGRFFFDRFPQGTCDVSFMIRAVRPGVYPTPPAQAECMYEPEVFGRDGGTLIFIDERS</sequence>
<proteinExistence type="inferred from homology"/>
<name>E1R549_SEDSS</name>
<dbReference type="InterPro" id="IPR051802">
    <property type="entry name" value="YfhM-like"/>
</dbReference>
<dbReference type="SMART" id="SM01359">
    <property type="entry name" value="A2M_N_2"/>
    <property type="match status" value="1"/>
</dbReference>
<evidence type="ECO:0000313" key="4">
    <source>
        <dbReference type="EMBL" id="ADK80584.1"/>
    </source>
</evidence>
<dbReference type="SUPFAM" id="SSF48239">
    <property type="entry name" value="Terpenoid cyclases/Protein prenyltransferases"/>
    <property type="match status" value="1"/>
</dbReference>
<dbReference type="InterPro" id="IPR021868">
    <property type="entry name" value="Alpha_2_Macroglob_MG3"/>
</dbReference>
<reference evidence="4 5" key="1">
    <citation type="journal article" date="2010" name="Stand. Genomic Sci.">
        <title>Complete genome sequence of Spirochaeta smaragdinae type strain (SEBR 4228).</title>
        <authorList>
            <person name="Mavromatis K."/>
            <person name="Yasawong M."/>
            <person name="Chertkov O."/>
            <person name="Lapidus A."/>
            <person name="Lucas S."/>
            <person name="Nolan M."/>
            <person name="Del Rio T.G."/>
            <person name="Tice H."/>
            <person name="Cheng J.F."/>
            <person name="Pitluck S."/>
            <person name="Liolios K."/>
            <person name="Ivanova N."/>
            <person name="Tapia R."/>
            <person name="Han C."/>
            <person name="Bruce D."/>
            <person name="Goodwin L."/>
            <person name="Pati A."/>
            <person name="Chen A."/>
            <person name="Palaniappan K."/>
            <person name="Land M."/>
            <person name="Hauser L."/>
            <person name="Chang Y.J."/>
            <person name="Jeffries C.D."/>
            <person name="Detter J.C."/>
            <person name="Rohde M."/>
            <person name="Brambilla E."/>
            <person name="Spring S."/>
            <person name="Goker M."/>
            <person name="Sikorski J."/>
            <person name="Woyke T."/>
            <person name="Bristow J."/>
            <person name="Eisen J.A."/>
            <person name="Markowitz V."/>
            <person name="Hugenholtz P."/>
            <person name="Klenk H.P."/>
            <person name="Kyrpides N.C."/>
        </authorList>
    </citation>
    <scope>NUCLEOTIDE SEQUENCE [LARGE SCALE GENOMIC DNA]</scope>
    <source>
        <strain evidence="5">DSM 11293 / JCM 15392 / SEBR 4228</strain>
    </source>
</reference>
<keyword evidence="5" id="KW-1185">Reference proteome</keyword>
<gene>
    <name evidence="4" type="ordered locus">Spirs_1457</name>
</gene>
<dbReference type="HOGENOM" id="CLU_002018_0_0_12"/>
<evidence type="ECO:0000259" key="2">
    <source>
        <dbReference type="SMART" id="SM01359"/>
    </source>
</evidence>
<comment type="similarity">
    <text evidence="1">Belongs to the protease inhibitor I39 (alpha-2-macroglobulin) family. Bacterial alpha-2-macroglobulin subfamily.</text>
</comment>
<dbReference type="KEGG" id="ssm:Spirs_1457"/>